<keyword evidence="1" id="KW-0547">Nucleotide-binding</keyword>
<protein>
    <submittedName>
        <fullName evidence="3">Heat shock protein</fullName>
    </submittedName>
</protein>
<organism evidence="3 4">
    <name type="scientific">Trifolium pratense</name>
    <name type="common">Red clover</name>
    <dbReference type="NCBI Taxonomy" id="57577"/>
    <lineage>
        <taxon>Eukaryota</taxon>
        <taxon>Viridiplantae</taxon>
        <taxon>Streptophyta</taxon>
        <taxon>Embryophyta</taxon>
        <taxon>Tracheophyta</taxon>
        <taxon>Spermatophyta</taxon>
        <taxon>Magnoliopsida</taxon>
        <taxon>eudicotyledons</taxon>
        <taxon>Gunneridae</taxon>
        <taxon>Pentapetalae</taxon>
        <taxon>rosids</taxon>
        <taxon>fabids</taxon>
        <taxon>Fabales</taxon>
        <taxon>Fabaceae</taxon>
        <taxon>Papilionoideae</taxon>
        <taxon>50 kb inversion clade</taxon>
        <taxon>NPAAA clade</taxon>
        <taxon>Hologalegina</taxon>
        <taxon>IRL clade</taxon>
        <taxon>Trifolieae</taxon>
        <taxon>Trifolium</taxon>
    </lineage>
</organism>
<dbReference type="InterPro" id="IPR013126">
    <property type="entry name" value="Hsp_70_fam"/>
</dbReference>
<dbReference type="InterPro" id="IPR029047">
    <property type="entry name" value="HSP70_peptide-bd_sf"/>
</dbReference>
<name>A0A2K3KCP6_TRIPR</name>
<dbReference type="EMBL" id="ASHM01161710">
    <property type="protein sequence ID" value="PNX64085.1"/>
    <property type="molecule type" value="Genomic_DNA"/>
</dbReference>
<evidence type="ECO:0000256" key="2">
    <source>
        <dbReference type="ARBA" id="ARBA00022840"/>
    </source>
</evidence>
<dbReference type="SUPFAM" id="SSF100920">
    <property type="entry name" value="Heat shock protein 70kD (HSP70), peptide-binding domain"/>
    <property type="match status" value="1"/>
</dbReference>
<dbReference type="GO" id="GO:0140662">
    <property type="term" value="F:ATP-dependent protein folding chaperone"/>
    <property type="evidence" value="ECO:0007669"/>
    <property type="project" value="InterPro"/>
</dbReference>
<keyword evidence="2" id="KW-0067">ATP-binding</keyword>
<evidence type="ECO:0000256" key="1">
    <source>
        <dbReference type="ARBA" id="ARBA00022741"/>
    </source>
</evidence>
<keyword evidence="3" id="KW-0346">Stress response</keyword>
<dbReference type="AlphaFoldDB" id="A0A2K3KCP6"/>
<accession>A0A2K3KCP6</accession>
<comment type="caution">
    <text evidence="3">The sequence shown here is derived from an EMBL/GenBank/DDBJ whole genome shotgun (WGS) entry which is preliminary data.</text>
</comment>
<feature type="non-terminal residue" evidence="3">
    <location>
        <position position="107"/>
    </location>
</feature>
<reference evidence="3 4" key="2">
    <citation type="journal article" date="2017" name="Front. Plant Sci.">
        <title>Gene Classification and Mining of Molecular Markers Useful in Red Clover (Trifolium pratense) Breeding.</title>
        <authorList>
            <person name="Istvanek J."/>
            <person name="Dluhosova J."/>
            <person name="Dluhos P."/>
            <person name="Patkova L."/>
            <person name="Nedelnik J."/>
            <person name="Repkova J."/>
        </authorList>
    </citation>
    <scope>NUCLEOTIDE SEQUENCE [LARGE SCALE GENOMIC DNA]</scope>
    <source>
        <strain evidence="4">cv. Tatra</strain>
        <tissue evidence="3">Young leaves</tissue>
    </source>
</reference>
<dbReference type="Pfam" id="PF00012">
    <property type="entry name" value="HSP70"/>
    <property type="match status" value="1"/>
</dbReference>
<sequence length="107" mass="11575">AVAYGAAVQAALLSEGVNYKNVPNLVLQDVTPLSLGISRHGDIMSVVIPRNTSIPNKKTRTYTTVKDNQSSVPIKVYEGERMIASENNLLGLFDLPVRCAPRGLPLQ</sequence>
<evidence type="ECO:0000313" key="3">
    <source>
        <dbReference type="EMBL" id="PNX64085.1"/>
    </source>
</evidence>
<gene>
    <name evidence="3" type="ORF">L195_g061945</name>
</gene>
<dbReference type="Proteomes" id="UP000236291">
    <property type="component" value="Unassembled WGS sequence"/>
</dbReference>
<reference evidence="3 4" key="1">
    <citation type="journal article" date="2014" name="Am. J. Bot.">
        <title>Genome assembly and annotation for red clover (Trifolium pratense; Fabaceae).</title>
        <authorList>
            <person name="Istvanek J."/>
            <person name="Jaros M."/>
            <person name="Krenek A."/>
            <person name="Repkova J."/>
        </authorList>
    </citation>
    <scope>NUCLEOTIDE SEQUENCE [LARGE SCALE GENOMIC DNA]</scope>
    <source>
        <strain evidence="4">cv. Tatra</strain>
        <tissue evidence="3">Young leaves</tissue>
    </source>
</reference>
<dbReference type="PANTHER" id="PTHR19375">
    <property type="entry name" value="HEAT SHOCK PROTEIN 70KDA"/>
    <property type="match status" value="1"/>
</dbReference>
<dbReference type="GO" id="GO:0005524">
    <property type="term" value="F:ATP binding"/>
    <property type="evidence" value="ECO:0007669"/>
    <property type="project" value="UniProtKB-KW"/>
</dbReference>
<dbReference type="STRING" id="57577.A0A2K3KCP6"/>
<proteinExistence type="predicted"/>
<feature type="non-terminal residue" evidence="3">
    <location>
        <position position="1"/>
    </location>
</feature>
<dbReference type="Gene3D" id="2.60.34.10">
    <property type="entry name" value="Substrate Binding Domain Of DNAk, Chain A, domain 1"/>
    <property type="match status" value="1"/>
</dbReference>
<evidence type="ECO:0000313" key="4">
    <source>
        <dbReference type="Proteomes" id="UP000236291"/>
    </source>
</evidence>